<reference evidence="2 3" key="1">
    <citation type="journal article" date="2016" name="Mol. Biol. Evol.">
        <title>Comparative Genomics of Early-Diverging Mushroom-Forming Fungi Provides Insights into the Origins of Lignocellulose Decay Capabilities.</title>
        <authorList>
            <person name="Nagy L.G."/>
            <person name="Riley R."/>
            <person name="Tritt A."/>
            <person name="Adam C."/>
            <person name="Daum C."/>
            <person name="Floudas D."/>
            <person name="Sun H."/>
            <person name="Yadav J.S."/>
            <person name="Pangilinan J."/>
            <person name="Larsson K.H."/>
            <person name="Matsuura K."/>
            <person name="Barry K."/>
            <person name="Labutti K."/>
            <person name="Kuo R."/>
            <person name="Ohm R.A."/>
            <person name="Bhattacharya S.S."/>
            <person name="Shirouzu T."/>
            <person name="Yoshinaga Y."/>
            <person name="Martin F.M."/>
            <person name="Grigoriev I.V."/>
            <person name="Hibbett D.S."/>
        </authorList>
    </citation>
    <scope>NUCLEOTIDE SEQUENCE [LARGE SCALE GENOMIC DNA]</scope>
    <source>
        <strain evidence="2 3">HHB10207 ss-3</strain>
    </source>
</reference>
<evidence type="ECO:0000313" key="3">
    <source>
        <dbReference type="Proteomes" id="UP000076798"/>
    </source>
</evidence>
<feature type="compositionally biased region" description="Low complexity" evidence="1">
    <location>
        <begin position="10"/>
        <end position="20"/>
    </location>
</feature>
<keyword evidence="3" id="KW-1185">Reference proteome</keyword>
<dbReference type="EMBL" id="KV428267">
    <property type="protein sequence ID" value="KZT33099.1"/>
    <property type="molecule type" value="Genomic_DNA"/>
</dbReference>
<name>A0A165YCJ9_9AGAM</name>
<feature type="compositionally biased region" description="Polar residues" evidence="1">
    <location>
        <begin position="243"/>
        <end position="254"/>
    </location>
</feature>
<gene>
    <name evidence="2" type="ORF">SISSUDRAFT_1037281</name>
</gene>
<evidence type="ECO:0000256" key="1">
    <source>
        <dbReference type="SAM" id="MobiDB-lite"/>
    </source>
</evidence>
<feature type="region of interest" description="Disordered" evidence="1">
    <location>
        <begin position="227"/>
        <end position="265"/>
    </location>
</feature>
<dbReference type="AlphaFoldDB" id="A0A165YCJ9"/>
<dbReference type="Proteomes" id="UP000076798">
    <property type="component" value="Unassembled WGS sequence"/>
</dbReference>
<proteinExistence type="predicted"/>
<evidence type="ECO:0000313" key="2">
    <source>
        <dbReference type="EMBL" id="KZT33099.1"/>
    </source>
</evidence>
<feature type="region of interest" description="Disordered" evidence="1">
    <location>
        <begin position="1"/>
        <end position="20"/>
    </location>
</feature>
<protein>
    <submittedName>
        <fullName evidence="2">Uncharacterized protein</fullName>
    </submittedName>
</protein>
<feature type="compositionally biased region" description="Acidic residues" evidence="1">
    <location>
        <begin position="255"/>
        <end position="265"/>
    </location>
</feature>
<sequence length="265" mass="29762">MHRRENNVESSPTSSISSFTTSSLGVTFSRPFTPLSQGIIVDETEEPPIEPSTIETLEKFKHRVEKCQDYWVPYFEEREQRFKRSVEEMEDRMNDALGPLVERLKGLSDLEELIRSLPERLAHLEGRCDEKFAHLEARCDHNANLCARLTRLIDDMKKLVESSMGGRLSVATTVESFKQTLSTWKPVLQEIERRSAALQALLEHLLSKFPGMQYNAPKLVPVQTADPLAGSDARKNPIHGPSVSESPASLPQDTSGDDGDGLMQV</sequence>
<organism evidence="2 3">
    <name type="scientific">Sistotremastrum suecicum HHB10207 ss-3</name>
    <dbReference type="NCBI Taxonomy" id="1314776"/>
    <lineage>
        <taxon>Eukaryota</taxon>
        <taxon>Fungi</taxon>
        <taxon>Dikarya</taxon>
        <taxon>Basidiomycota</taxon>
        <taxon>Agaricomycotina</taxon>
        <taxon>Agaricomycetes</taxon>
        <taxon>Sistotremastrales</taxon>
        <taxon>Sistotremastraceae</taxon>
        <taxon>Sistotremastrum</taxon>
    </lineage>
</organism>
<accession>A0A165YCJ9</accession>